<dbReference type="STRING" id="1217970.SAMN05444002_1636"/>
<protein>
    <recommendedName>
        <fullName evidence="4">Lipoprotein</fullName>
    </recommendedName>
</protein>
<dbReference type="EMBL" id="FSRL01000001">
    <property type="protein sequence ID" value="SIN94091.1"/>
    <property type="molecule type" value="Genomic_DNA"/>
</dbReference>
<evidence type="ECO:0000256" key="1">
    <source>
        <dbReference type="SAM" id="SignalP"/>
    </source>
</evidence>
<name>A0A1N6FFM2_9RHOB</name>
<proteinExistence type="predicted"/>
<keyword evidence="3" id="KW-1185">Reference proteome</keyword>
<sequence length="209" mass="22438">MNKLTHTAALALTVLSVAGCAVKSSVPVATRSAPLGTAQLATPEAAAKPAPSLQGYQIHDIRVDVPLSLRVSEANTYYPNADIVWRGDAPGDRHKQVQAIFEEALGRGGVRLTRGKPVDVEIEVLRFHSLTEKTRYTVGGVHSIKFRMTMVDPKTGEELESRVITADLKAYGGTKAVAMEAKGWGQKARITQHLANTFTNELSAHPTAG</sequence>
<accession>A0A1N6FFM2</accession>
<dbReference type="RefSeq" id="WP_074255679.1">
    <property type="nucleotide sequence ID" value="NZ_FSRL01000001.1"/>
</dbReference>
<evidence type="ECO:0008006" key="4">
    <source>
        <dbReference type="Google" id="ProtNLM"/>
    </source>
</evidence>
<gene>
    <name evidence="2" type="ORF">SAMN05444002_1636</name>
</gene>
<dbReference type="OrthoDB" id="7836640at2"/>
<organism evidence="2 3">
    <name type="scientific">Vannielia litorea</name>
    <dbReference type="NCBI Taxonomy" id="1217970"/>
    <lineage>
        <taxon>Bacteria</taxon>
        <taxon>Pseudomonadati</taxon>
        <taxon>Pseudomonadota</taxon>
        <taxon>Alphaproteobacteria</taxon>
        <taxon>Rhodobacterales</taxon>
        <taxon>Paracoccaceae</taxon>
        <taxon>Vannielia</taxon>
    </lineage>
</organism>
<evidence type="ECO:0000313" key="2">
    <source>
        <dbReference type="EMBL" id="SIN94091.1"/>
    </source>
</evidence>
<dbReference type="InterPro" id="IPR046705">
    <property type="entry name" value="DUF6778"/>
</dbReference>
<evidence type="ECO:0000313" key="3">
    <source>
        <dbReference type="Proteomes" id="UP000184932"/>
    </source>
</evidence>
<feature type="signal peptide" evidence="1">
    <location>
        <begin position="1"/>
        <end position="23"/>
    </location>
</feature>
<dbReference type="PROSITE" id="PS51257">
    <property type="entry name" value="PROKAR_LIPOPROTEIN"/>
    <property type="match status" value="1"/>
</dbReference>
<dbReference type="Pfam" id="PF20569">
    <property type="entry name" value="DUF6778"/>
    <property type="match status" value="1"/>
</dbReference>
<reference evidence="3" key="1">
    <citation type="submission" date="2016-11" db="EMBL/GenBank/DDBJ databases">
        <authorList>
            <person name="Varghese N."/>
            <person name="Submissions S."/>
        </authorList>
    </citation>
    <scope>NUCLEOTIDE SEQUENCE [LARGE SCALE GENOMIC DNA]</scope>
    <source>
        <strain evidence="3">DSM 29440</strain>
    </source>
</reference>
<feature type="chain" id="PRO_5013088266" description="Lipoprotein" evidence="1">
    <location>
        <begin position="24"/>
        <end position="209"/>
    </location>
</feature>
<dbReference type="Proteomes" id="UP000184932">
    <property type="component" value="Unassembled WGS sequence"/>
</dbReference>
<keyword evidence="1" id="KW-0732">Signal</keyword>
<dbReference type="AlphaFoldDB" id="A0A1N6FFM2"/>